<dbReference type="Pfam" id="PF00583">
    <property type="entry name" value="Acetyltransf_1"/>
    <property type="match status" value="1"/>
</dbReference>
<dbReference type="Gene3D" id="3.40.630.30">
    <property type="match status" value="1"/>
</dbReference>
<organism evidence="2 5">
    <name type="scientific">Citrobacter freundii</name>
    <dbReference type="NCBI Taxonomy" id="546"/>
    <lineage>
        <taxon>Bacteria</taxon>
        <taxon>Pseudomonadati</taxon>
        <taxon>Pseudomonadota</taxon>
        <taxon>Gammaproteobacteria</taxon>
        <taxon>Enterobacterales</taxon>
        <taxon>Enterobacteriaceae</taxon>
        <taxon>Citrobacter</taxon>
        <taxon>Citrobacter freundii complex</taxon>
    </lineage>
</organism>
<reference evidence="6" key="2">
    <citation type="submission" date="2015-09" db="EMBL/GenBank/DDBJ databases">
        <title>Prevalence of NDMs in South Africa.</title>
        <authorList>
            <person name="Osei Sekyere J."/>
            <person name="Govinden U."/>
            <person name="Essack S."/>
            <person name="Haldorsen B."/>
            <person name="Samuelsen O."/>
            <person name="Aasnaes B."/>
            <person name="Sundsfjord A."/>
        </authorList>
    </citation>
    <scope>NUCLEOTIDE SEQUENCE [LARGE SCALE GENOMIC DNA]</scope>
    <source>
        <strain evidence="6">ST62:944112508</strain>
    </source>
</reference>
<dbReference type="InterPro" id="IPR000182">
    <property type="entry name" value="GNAT_dom"/>
</dbReference>
<dbReference type="EMBL" id="LJEB01000003">
    <property type="protein sequence ID" value="KPR57733.1"/>
    <property type="molecule type" value="Genomic_DNA"/>
</dbReference>
<dbReference type="PROSITE" id="PS51186">
    <property type="entry name" value="GNAT"/>
    <property type="match status" value="1"/>
</dbReference>
<gene>
    <name evidence="4" type="ORF">AN672_00415</name>
    <name evidence="3" type="ORF">I9Y29_001939</name>
</gene>
<dbReference type="EMBL" id="DACSXJ010000009">
    <property type="protein sequence ID" value="HAT3897516.1"/>
    <property type="molecule type" value="Genomic_DNA"/>
</dbReference>
<dbReference type="Proteomes" id="UP000050520">
    <property type="component" value="Unassembled WGS sequence"/>
</dbReference>
<dbReference type="SUPFAM" id="SSF55729">
    <property type="entry name" value="Acyl-CoA N-acyltransferases (Nat)"/>
    <property type="match status" value="1"/>
</dbReference>
<sequence length="174" mass="19998">MLTREKIASTTSALFLPLDALYAQSFPWHEQREMPAKQLALSNPHYALEAWFDGTTFVGLSGCWDFGEYMYIEHLAIDGALRSQGYGKKVLHTILTRSPMTILEIDPLTTDIANKRLRFYESMGFCANEWPHTHPAYHQGIADHELIVLSYPHAIDAECYQRFNEDLRHHVMAL</sequence>
<proteinExistence type="predicted"/>
<dbReference type="InterPro" id="IPR016181">
    <property type="entry name" value="Acyl_CoA_acyltransferase"/>
</dbReference>
<dbReference type="RefSeq" id="WP_032932826.1">
    <property type="nucleotide sequence ID" value="NZ_CABDWZ010000001.1"/>
</dbReference>
<protein>
    <submittedName>
        <fullName evidence="4">Acyltransferase</fullName>
    </submittedName>
    <submittedName>
        <fullName evidence="3">GNAT family N-acetyltransferase</fullName>
    </submittedName>
</protein>
<evidence type="ECO:0000259" key="1">
    <source>
        <dbReference type="PROSITE" id="PS51186"/>
    </source>
</evidence>
<dbReference type="EMBL" id="CBWP010000061">
    <property type="protein sequence ID" value="CDL39716.1"/>
    <property type="molecule type" value="Genomic_DNA"/>
</dbReference>
<feature type="domain" description="N-acetyltransferase" evidence="1">
    <location>
        <begin position="5"/>
        <end position="158"/>
    </location>
</feature>
<reference evidence="2 5" key="1">
    <citation type="submission" date="2013-10" db="EMBL/GenBank/DDBJ databases">
        <title>Antibiotic resistance diversity of beta-lactamase producers in the General Hospital Vienna.</title>
        <authorList>
            <person name="Barisic I."/>
            <person name="Mitteregger D."/>
            <person name="Hirschl A.M."/>
            <person name="Noehammer C."/>
            <person name="Wiesinger-Mayr H."/>
        </authorList>
    </citation>
    <scope>NUCLEOTIDE SEQUENCE [LARGE SCALE GENOMIC DNA]</scope>
    <source>
        <strain evidence="2 5">ISC11</strain>
    </source>
</reference>
<dbReference type="CDD" id="cd04301">
    <property type="entry name" value="NAT_SF"/>
    <property type="match status" value="1"/>
</dbReference>
<keyword evidence="4" id="KW-0012">Acyltransferase</keyword>
<evidence type="ECO:0000313" key="6">
    <source>
        <dbReference type="Proteomes" id="UP000050520"/>
    </source>
</evidence>
<dbReference type="AlphaFoldDB" id="A0A0P8M6I0"/>
<dbReference type="Proteomes" id="UP000855471">
    <property type="component" value="Unassembled WGS sequence"/>
</dbReference>
<name>A0A0P8M6I0_CITFR</name>
<reference evidence="3" key="4">
    <citation type="journal article" date="2018" name="Genome Biol.">
        <title>SKESA: strategic k-mer extension for scrupulous assemblies.</title>
        <authorList>
            <person name="Souvorov A."/>
            <person name="Agarwala R."/>
            <person name="Lipman D.J."/>
        </authorList>
    </citation>
    <scope>NUCLEOTIDE SEQUENCE</scope>
    <source>
        <strain evidence="3">O50</strain>
    </source>
</reference>
<dbReference type="Proteomes" id="UP000019194">
    <property type="component" value="Unassembled WGS sequence"/>
</dbReference>
<evidence type="ECO:0000313" key="3">
    <source>
        <dbReference type="EMBL" id="HAT3897516.1"/>
    </source>
</evidence>
<dbReference type="GO" id="GO:0016747">
    <property type="term" value="F:acyltransferase activity, transferring groups other than amino-acyl groups"/>
    <property type="evidence" value="ECO:0007669"/>
    <property type="project" value="InterPro"/>
</dbReference>
<evidence type="ECO:0000313" key="5">
    <source>
        <dbReference type="Proteomes" id="UP000019194"/>
    </source>
</evidence>
<evidence type="ECO:0000313" key="4">
    <source>
        <dbReference type="EMBL" id="KPR57733.1"/>
    </source>
</evidence>
<reference evidence="4 6" key="3">
    <citation type="journal article" date="2017" name="PLoS ONE">
        <title>Genomic and phenotypic characterisation of fluoroquinolone resistance mechanisms in Enterobacteriaceae in Durban, South Africa.</title>
        <authorList>
            <person name="Osei Sekyere J."/>
            <person name="Amoako D.G."/>
        </authorList>
    </citation>
    <scope>NUCLEOTIDE SEQUENCE [LARGE SCALE GENOMIC DNA]</scope>
    <source>
        <strain evidence="4 6">ST62:944112508</strain>
    </source>
</reference>
<evidence type="ECO:0000313" key="2">
    <source>
        <dbReference type="EMBL" id="CDL39716.1"/>
    </source>
</evidence>
<accession>A0A0P8M6I0</accession>
<reference evidence="3" key="5">
    <citation type="submission" date="2020-09" db="EMBL/GenBank/DDBJ databases">
        <authorList>
            <consortium name="NCBI Pathogen Detection Project"/>
        </authorList>
    </citation>
    <scope>NUCLEOTIDE SEQUENCE</scope>
    <source>
        <strain evidence="3">O50</strain>
    </source>
</reference>
<comment type="caution">
    <text evidence="2">The sequence shown here is derived from an EMBL/GenBank/DDBJ whole genome shotgun (WGS) entry which is preliminary data.</text>
</comment>
<keyword evidence="3" id="KW-0808">Transferase</keyword>